<dbReference type="Proteomes" id="UP000236724">
    <property type="component" value="Unassembled WGS sequence"/>
</dbReference>
<dbReference type="RefSeq" id="WP_103919541.1">
    <property type="nucleotide sequence ID" value="NZ_FMSV02000367.1"/>
</dbReference>
<organism evidence="2 3">
    <name type="scientific">Candidatus Venteria ishoeyi</name>
    <dbReference type="NCBI Taxonomy" id="1899563"/>
    <lineage>
        <taxon>Bacteria</taxon>
        <taxon>Pseudomonadati</taxon>
        <taxon>Pseudomonadota</taxon>
        <taxon>Gammaproteobacteria</taxon>
        <taxon>Thiotrichales</taxon>
        <taxon>Thiotrichaceae</taxon>
        <taxon>Venteria</taxon>
    </lineage>
</organism>
<dbReference type="EMBL" id="FMSV02000367">
    <property type="protein sequence ID" value="SEH05643.1"/>
    <property type="molecule type" value="Genomic_DNA"/>
</dbReference>
<evidence type="ECO:0000313" key="3">
    <source>
        <dbReference type="Proteomes" id="UP000236724"/>
    </source>
</evidence>
<protein>
    <recommendedName>
        <fullName evidence="4">O-Antigen ligase</fullName>
    </recommendedName>
</protein>
<accession>A0A1H6F7V3</accession>
<feature type="transmembrane region" description="Helical" evidence="1">
    <location>
        <begin position="219"/>
        <end position="242"/>
    </location>
</feature>
<feature type="transmembrane region" description="Helical" evidence="1">
    <location>
        <begin position="134"/>
        <end position="155"/>
    </location>
</feature>
<feature type="transmembrane region" description="Helical" evidence="1">
    <location>
        <begin position="380"/>
        <end position="405"/>
    </location>
</feature>
<reference evidence="2 3" key="1">
    <citation type="submission" date="2016-10" db="EMBL/GenBank/DDBJ databases">
        <authorList>
            <person name="de Groot N.N."/>
        </authorList>
    </citation>
    <scope>NUCLEOTIDE SEQUENCE [LARGE SCALE GENOMIC DNA]</scope>
    <source>
        <strain evidence="2">MBHS1</strain>
    </source>
</reference>
<evidence type="ECO:0008006" key="4">
    <source>
        <dbReference type="Google" id="ProtNLM"/>
    </source>
</evidence>
<feature type="transmembrane region" description="Helical" evidence="1">
    <location>
        <begin position="103"/>
        <end position="122"/>
    </location>
</feature>
<keyword evidence="1" id="KW-1133">Transmembrane helix</keyword>
<feature type="transmembrane region" description="Helical" evidence="1">
    <location>
        <begin position="24"/>
        <end position="48"/>
    </location>
</feature>
<keyword evidence="1" id="KW-0472">Membrane</keyword>
<evidence type="ECO:0000313" key="2">
    <source>
        <dbReference type="EMBL" id="SEH05643.1"/>
    </source>
</evidence>
<feature type="transmembrane region" description="Helical" evidence="1">
    <location>
        <begin position="254"/>
        <end position="274"/>
    </location>
</feature>
<dbReference type="OrthoDB" id="484624at2"/>
<keyword evidence="1" id="KW-0812">Transmembrane</keyword>
<feature type="transmembrane region" description="Helical" evidence="1">
    <location>
        <begin position="60"/>
        <end position="83"/>
    </location>
</feature>
<evidence type="ECO:0000256" key="1">
    <source>
        <dbReference type="SAM" id="Phobius"/>
    </source>
</evidence>
<name>A0A1H6F7V3_9GAMM</name>
<sequence length="415" mass="46199">MSSPAIKPENFAESCVWYAIIGTYGFYIIGGLYILAPVLAWILLLHLFSQYYLNQNQQAIPLTVWVWISAMLVMEVALLGGHLQADLGLGKLIKSTIGWAKGWALLAIFPLLGACLDIRPALIYRAACMVGKQTLWLLPVFILAYILHLPETLYISPLKAVGGPGPEFFAVVLYEIDPGNGSPRWRFFTPWAPAAGFVANIYFIFALQETGRWRVYGILACLAIILMSKSRLALVAMLFVPISTWGMSSLLRPWLWFAGAFVATLAGITANRIINFAETAIATFKGARADSTRVRAMLGEIALHRWRSETPLWGHGIVESGPHLVEFMPIGSHHSWYGLLFVKGIVGFLALLVPMLWTFVSLLYYAQKRPTARVGLAMTLILFLYTFGENLEILAYLFWPALLLIGRGLRIESNT</sequence>
<feature type="transmembrane region" description="Helical" evidence="1">
    <location>
        <begin position="336"/>
        <end position="360"/>
    </location>
</feature>
<gene>
    <name evidence="2" type="ORF">MBHS_01498</name>
</gene>
<dbReference type="AlphaFoldDB" id="A0A1H6F7V3"/>
<keyword evidence="3" id="KW-1185">Reference proteome</keyword>
<feature type="transmembrane region" description="Helical" evidence="1">
    <location>
        <begin position="188"/>
        <end position="207"/>
    </location>
</feature>
<proteinExistence type="predicted"/>